<evidence type="ECO:0000256" key="1">
    <source>
        <dbReference type="ARBA" id="ARBA00004479"/>
    </source>
</evidence>
<comment type="similarity">
    <text evidence="2 8">Belongs to the EMP24/GP25L family.</text>
</comment>
<dbReference type="EMBL" id="CAJNOJ010000022">
    <property type="protein sequence ID" value="CAF0851790.1"/>
    <property type="molecule type" value="Genomic_DNA"/>
</dbReference>
<dbReference type="GO" id="GO:0012505">
    <property type="term" value="C:endomembrane system"/>
    <property type="evidence" value="ECO:0007669"/>
    <property type="project" value="UniProtKB-SubCell"/>
</dbReference>
<evidence type="ECO:0000313" key="15">
    <source>
        <dbReference type="Proteomes" id="UP000663852"/>
    </source>
</evidence>
<accession>A0A813WG59</accession>
<dbReference type="GO" id="GO:0016020">
    <property type="term" value="C:membrane"/>
    <property type="evidence" value="ECO:0007669"/>
    <property type="project" value="UniProtKB-SubCell"/>
</dbReference>
<comment type="subcellular location">
    <subcellularLocation>
        <location evidence="7">Endomembrane system</location>
        <topology evidence="7">Single-pass membrane protein</topology>
    </subcellularLocation>
    <subcellularLocation>
        <location evidence="1 8">Membrane</location>
        <topology evidence="1 8">Single-pass type I membrane protein</topology>
    </subcellularLocation>
</comment>
<proteinExistence type="inferred from homology"/>
<keyword evidence="6 9" id="KW-0472">Membrane</keyword>
<evidence type="ECO:0000256" key="10">
    <source>
        <dbReference type="SAM" id="SignalP"/>
    </source>
</evidence>
<dbReference type="Proteomes" id="UP000663828">
    <property type="component" value="Unassembled WGS sequence"/>
</dbReference>
<evidence type="ECO:0000256" key="6">
    <source>
        <dbReference type="ARBA" id="ARBA00023136"/>
    </source>
</evidence>
<organism evidence="12 15">
    <name type="scientific">Adineta ricciae</name>
    <name type="common">Rotifer</name>
    <dbReference type="NCBI Taxonomy" id="249248"/>
    <lineage>
        <taxon>Eukaryota</taxon>
        <taxon>Metazoa</taxon>
        <taxon>Spiralia</taxon>
        <taxon>Gnathifera</taxon>
        <taxon>Rotifera</taxon>
        <taxon>Eurotatoria</taxon>
        <taxon>Bdelloidea</taxon>
        <taxon>Adinetida</taxon>
        <taxon>Adinetidae</taxon>
        <taxon>Adineta</taxon>
    </lineage>
</organism>
<dbReference type="AlphaFoldDB" id="A0A813WG59"/>
<evidence type="ECO:0000313" key="12">
    <source>
        <dbReference type="EMBL" id="CAF0851790.1"/>
    </source>
</evidence>
<evidence type="ECO:0000313" key="13">
    <source>
        <dbReference type="EMBL" id="CAF1235060.1"/>
    </source>
</evidence>
<dbReference type="SUPFAM" id="SSF101576">
    <property type="entry name" value="Supernatant protein factor (SPF), C-terminal domain"/>
    <property type="match status" value="1"/>
</dbReference>
<feature type="signal peptide" evidence="10">
    <location>
        <begin position="1"/>
        <end position="22"/>
    </location>
</feature>
<keyword evidence="5 9" id="KW-1133">Transmembrane helix</keyword>
<feature type="transmembrane region" description="Helical" evidence="9">
    <location>
        <begin position="180"/>
        <end position="204"/>
    </location>
</feature>
<evidence type="ECO:0000256" key="4">
    <source>
        <dbReference type="ARBA" id="ARBA00022729"/>
    </source>
</evidence>
<name>A0A813WG59_ADIRI</name>
<dbReference type="InterPro" id="IPR015720">
    <property type="entry name" value="Emp24-like"/>
</dbReference>
<protein>
    <recommendedName>
        <fullName evidence="11">GOLD domain-containing protein</fullName>
    </recommendedName>
</protein>
<evidence type="ECO:0000256" key="3">
    <source>
        <dbReference type="ARBA" id="ARBA00022692"/>
    </source>
</evidence>
<keyword evidence="3 8" id="KW-0812">Transmembrane</keyword>
<dbReference type="PANTHER" id="PTHR22811">
    <property type="entry name" value="TRANSMEMBRANE EMP24 DOMAIN-CONTAINING PROTEIN"/>
    <property type="match status" value="1"/>
</dbReference>
<comment type="caution">
    <text evidence="12">The sequence shown here is derived from an EMBL/GenBank/DDBJ whole genome shotgun (WGS) entry which is preliminary data.</text>
</comment>
<keyword evidence="4 10" id="KW-0732">Signal</keyword>
<dbReference type="PROSITE" id="PS50866">
    <property type="entry name" value="GOLD"/>
    <property type="match status" value="1"/>
</dbReference>
<dbReference type="OrthoDB" id="62956at2759"/>
<dbReference type="InterPro" id="IPR009038">
    <property type="entry name" value="GOLD_dom"/>
</dbReference>
<evidence type="ECO:0000256" key="7">
    <source>
        <dbReference type="ARBA" id="ARBA00037847"/>
    </source>
</evidence>
<dbReference type="Proteomes" id="UP000663852">
    <property type="component" value="Unassembled WGS sequence"/>
</dbReference>
<evidence type="ECO:0000256" key="5">
    <source>
        <dbReference type="ARBA" id="ARBA00022989"/>
    </source>
</evidence>
<dbReference type="EMBL" id="CAJNOR010002016">
    <property type="protein sequence ID" value="CAF1235060.1"/>
    <property type="molecule type" value="Genomic_DNA"/>
</dbReference>
<evidence type="ECO:0000259" key="11">
    <source>
        <dbReference type="PROSITE" id="PS50866"/>
    </source>
</evidence>
<dbReference type="InterPro" id="IPR036598">
    <property type="entry name" value="GOLD_dom_sf"/>
</dbReference>
<sequence>MLGISVNIFVVYLLFLSKQIGANELTFELPDNAKECFHEKLKVGSKYTLEFQVVTGGNYDVDLELKSPSGRVLYKEAKKQYDQIEKTAEEEGVYVFCFSNEFSTISHKVIYIDWRVDGDPEHEIKGNSPQVAQGALTMIESKVGGIHENLEKVIDYQTHHRLREATGRARAEDLQERVQIWSLGQFILIIIVAIGTVLLLRSFFTDRRPASSMSWHR</sequence>
<evidence type="ECO:0000256" key="2">
    <source>
        <dbReference type="ARBA" id="ARBA00007104"/>
    </source>
</evidence>
<keyword evidence="14" id="KW-1185">Reference proteome</keyword>
<evidence type="ECO:0000256" key="9">
    <source>
        <dbReference type="SAM" id="Phobius"/>
    </source>
</evidence>
<feature type="chain" id="PRO_5035598162" description="GOLD domain-containing protein" evidence="10">
    <location>
        <begin position="23"/>
        <end position="217"/>
    </location>
</feature>
<evidence type="ECO:0000313" key="14">
    <source>
        <dbReference type="Proteomes" id="UP000663828"/>
    </source>
</evidence>
<gene>
    <name evidence="12" type="ORF">EDS130_LOCUS7354</name>
    <name evidence="13" type="ORF">XAT740_LOCUS25431</name>
</gene>
<evidence type="ECO:0000256" key="8">
    <source>
        <dbReference type="RuleBase" id="RU003827"/>
    </source>
</evidence>
<dbReference type="Pfam" id="PF01105">
    <property type="entry name" value="EMP24_GP25L"/>
    <property type="match status" value="1"/>
</dbReference>
<reference evidence="12" key="1">
    <citation type="submission" date="2021-02" db="EMBL/GenBank/DDBJ databases">
        <authorList>
            <person name="Nowell W R."/>
        </authorList>
    </citation>
    <scope>NUCLEOTIDE SEQUENCE</scope>
</reference>
<feature type="domain" description="GOLD" evidence="11">
    <location>
        <begin position="34"/>
        <end position="116"/>
    </location>
</feature>
<dbReference type="SMART" id="SM01190">
    <property type="entry name" value="EMP24_GP25L"/>
    <property type="match status" value="1"/>
</dbReference>